<sequence>MITYLVGTALLAIFLYEYVFWRIKQFRLRKALGLQGPPTNFFLGTLGELFYFLKKSGLEASTQFAEENHAKYGDTFGWYNGPFLDIVTRDPEFAREVFISQFGNFVDRQTIPLNDAFPFWDGLLAINSEGHGGVGWKDIRSVVSPVFTSGKLKKMHHLLLERVDALLEVLEGKMENGTVSLEIYDELQSFTMDTIARVALGVDCDSLHDRKDTFYVNSRTFFAEFNLEASPIAVLFAYVFPSIAHHFRSFTSFAKAEKLLIDRLRQVNTDFTKSMDLVQLLLEQDLERQKGEKKAPLSDDIIITNCFHFLLAGYETTSTALSFAMWCLAESEEAQERLYNDIIDTFGESGELDYEKVMKLPYLDCVFREVLRRYPPVVLFTSRKCIRETTVQGQLVPKGVTVTVPVHAIQWSEKYWDKPFEFRPERFEDPEAKKKISWLPFGLGPRNCVGMRFAEMEFKSALAALVRKFKIGKQPDAVLKTRLQLILMRPLNGVNITLEKR</sequence>
<dbReference type="GO" id="GO:0020037">
    <property type="term" value="F:heme binding"/>
    <property type="evidence" value="ECO:0007669"/>
    <property type="project" value="InterPro"/>
</dbReference>
<evidence type="ECO:0000256" key="8">
    <source>
        <dbReference type="PIRSR" id="PIRSR602401-1"/>
    </source>
</evidence>
<keyword evidence="10" id="KW-0472">Membrane</keyword>
<dbReference type="FunFam" id="1.10.630.10:FF:000182">
    <property type="entry name" value="Cytochrome P450 3A4"/>
    <property type="match status" value="1"/>
</dbReference>
<dbReference type="Gene3D" id="1.10.630.10">
    <property type="entry name" value="Cytochrome P450"/>
    <property type="match status" value="1"/>
</dbReference>
<dbReference type="InterPro" id="IPR002401">
    <property type="entry name" value="Cyt_P450_E_grp-I"/>
</dbReference>
<dbReference type="AlphaFoldDB" id="A0AA36G7B2"/>
<evidence type="ECO:0000313" key="11">
    <source>
        <dbReference type="EMBL" id="CAJ0581974.1"/>
    </source>
</evidence>
<accession>A0AA36G7B2</accession>
<evidence type="ECO:0000256" key="4">
    <source>
        <dbReference type="ARBA" id="ARBA00022723"/>
    </source>
</evidence>
<reference evidence="11" key="1">
    <citation type="submission" date="2023-06" db="EMBL/GenBank/DDBJ databases">
        <authorList>
            <person name="Delattre M."/>
        </authorList>
    </citation>
    <scope>NUCLEOTIDE SEQUENCE</scope>
    <source>
        <strain evidence="11">AF72</strain>
    </source>
</reference>
<dbReference type="CDD" id="cd11055">
    <property type="entry name" value="CYP3A-like"/>
    <property type="match status" value="1"/>
</dbReference>
<evidence type="ECO:0000256" key="2">
    <source>
        <dbReference type="ARBA" id="ARBA00010617"/>
    </source>
</evidence>
<dbReference type="PRINTS" id="PR00385">
    <property type="entry name" value="P450"/>
</dbReference>
<proteinExistence type="inferred from homology"/>
<dbReference type="GO" id="GO:0016705">
    <property type="term" value="F:oxidoreductase activity, acting on paired donors, with incorporation or reduction of molecular oxygen"/>
    <property type="evidence" value="ECO:0007669"/>
    <property type="project" value="InterPro"/>
</dbReference>
<comment type="cofactor">
    <cofactor evidence="1 8">
        <name>heme</name>
        <dbReference type="ChEBI" id="CHEBI:30413"/>
    </cofactor>
</comment>
<evidence type="ECO:0000256" key="6">
    <source>
        <dbReference type="ARBA" id="ARBA00023004"/>
    </source>
</evidence>
<comment type="similarity">
    <text evidence="2 9">Belongs to the cytochrome P450 family.</text>
</comment>
<evidence type="ECO:0000256" key="3">
    <source>
        <dbReference type="ARBA" id="ARBA00022617"/>
    </source>
</evidence>
<dbReference type="Pfam" id="PF00067">
    <property type="entry name" value="p450"/>
    <property type="match status" value="1"/>
</dbReference>
<evidence type="ECO:0000256" key="5">
    <source>
        <dbReference type="ARBA" id="ARBA00023002"/>
    </source>
</evidence>
<keyword evidence="10" id="KW-0812">Transmembrane</keyword>
<gene>
    <name evidence="11" type="ORF">MSPICULIGERA_LOCUS20122</name>
</gene>
<keyword evidence="3 8" id="KW-0349">Heme</keyword>
<evidence type="ECO:0008006" key="13">
    <source>
        <dbReference type="Google" id="ProtNLM"/>
    </source>
</evidence>
<dbReference type="InterPro" id="IPR036396">
    <property type="entry name" value="Cyt_P450_sf"/>
</dbReference>
<feature type="binding site" description="axial binding residue" evidence="8">
    <location>
        <position position="448"/>
    </location>
    <ligand>
        <name>heme</name>
        <dbReference type="ChEBI" id="CHEBI:30413"/>
    </ligand>
    <ligandPart>
        <name>Fe</name>
        <dbReference type="ChEBI" id="CHEBI:18248"/>
    </ligandPart>
</feature>
<dbReference type="InterPro" id="IPR001128">
    <property type="entry name" value="Cyt_P450"/>
</dbReference>
<dbReference type="InterPro" id="IPR050476">
    <property type="entry name" value="Insect_CytP450_Detox"/>
</dbReference>
<evidence type="ECO:0000256" key="10">
    <source>
        <dbReference type="SAM" id="Phobius"/>
    </source>
</evidence>
<keyword evidence="5 9" id="KW-0560">Oxidoreductase</keyword>
<keyword evidence="12" id="KW-1185">Reference proteome</keyword>
<dbReference type="PANTHER" id="PTHR24292">
    <property type="entry name" value="CYTOCHROME P450"/>
    <property type="match status" value="1"/>
</dbReference>
<keyword evidence="7 9" id="KW-0503">Monooxygenase</keyword>
<organism evidence="11 12">
    <name type="scientific">Mesorhabditis spiculigera</name>
    <dbReference type="NCBI Taxonomy" id="96644"/>
    <lineage>
        <taxon>Eukaryota</taxon>
        <taxon>Metazoa</taxon>
        <taxon>Ecdysozoa</taxon>
        <taxon>Nematoda</taxon>
        <taxon>Chromadorea</taxon>
        <taxon>Rhabditida</taxon>
        <taxon>Rhabditina</taxon>
        <taxon>Rhabditomorpha</taxon>
        <taxon>Rhabditoidea</taxon>
        <taxon>Rhabditidae</taxon>
        <taxon>Mesorhabditinae</taxon>
        <taxon>Mesorhabditis</taxon>
    </lineage>
</organism>
<dbReference type="PANTHER" id="PTHR24292:SF102">
    <property type="entry name" value="CYTOCHROME P450 FAMILY-RELATED"/>
    <property type="match status" value="1"/>
</dbReference>
<dbReference type="SUPFAM" id="SSF48264">
    <property type="entry name" value="Cytochrome P450"/>
    <property type="match status" value="1"/>
</dbReference>
<dbReference type="GO" id="GO:0005506">
    <property type="term" value="F:iron ion binding"/>
    <property type="evidence" value="ECO:0007669"/>
    <property type="project" value="InterPro"/>
</dbReference>
<comment type="caution">
    <text evidence="11">The sequence shown here is derived from an EMBL/GenBank/DDBJ whole genome shotgun (WGS) entry which is preliminary data.</text>
</comment>
<protein>
    <recommendedName>
        <fullName evidence="13">Cytochrome P450</fullName>
    </recommendedName>
</protein>
<keyword evidence="10" id="KW-1133">Transmembrane helix</keyword>
<evidence type="ECO:0000256" key="7">
    <source>
        <dbReference type="ARBA" id="ARBA00023033"/>
    </source>
</evidence>
<evidence type="ECO:0000313" key="12">
    <source>
        <dbReference type="Proteomes" id="UP001177023"/>
    </source>
</evidence>
<keyword evidence="6 8" id="KW-0408">Iron</keyword>
<feature type="non-terminal residue" evidence="11">
    <location>
        <position position="501"/>
    </location>
</feature>
<feature type="transmembrane region" description="Helical" evidence="10">
    <location>
        <begin position="6"/>
        <end position="23"/>
    </location>
</feature>
<evidence type="ECO:0000256" key="1">
    <source>
        <dbReference type="ARBA" id="ARBA00001971"/>
    </source>
</evidence>
<dbReference type="EMBL" id="CATQJA010002664">
    <property type="protein sequence ID" value="CAJ0581974.1"/>
    <property type="molecule type" value="Genomic_DNA"/>
</dbReference>
<dbReference type="GO" id="GO:0004497">
    <property type="term" value="F:monooxygenase activity"/>
    <property type="evidence" value="ECO:0007669"/>
    <property type="project" value="UniProtKB-KW"/>
</dbReference>
<dbReference type="Proteomes" id="UP001177023">
    <property type="component" value="Unassembled WGS sequence"/>
</dbReference>
<dbReference type="PROSITE" id="PS00086">
    <property type="entry name" value="CYTOCHROME_P450"/>
    <property type="match status" value="1"/>
</dbReference>
<keyword evidence="4 8" id="KW-0479">Metal-binding</keyword>
<evidence type="ECO:0000256" key="9">
    <source>
        <dbReference type="RuleBase" id="RU000461"/>
    </source>
</evidence>
<dbReference type="InterPro" id="IPR017972">
    <property type="entry name" value="Cyt_P450_CS"/>
</dbReference>
<name>A0AA36G7B2_9BILA</name>
<dbReference type="PRINTS" id="PR00463">
    <property type="entry name" value="EP450I"/>
</dbReference>